<protein>
    <submittedName>
        <fullName evidence="2">XRE family transcriptional regulator</fullName>
    </submittedName>
</protein>
<feature type="domain" description="HTH cro/C1-type" evidence="1">
    <location>
        <begin position="10"/>
        <end position="62"/>
    </location>
</feature>
<evidence type="ECO:0000313" key="2">
    <source>
        <dbReference type="EMBL" id="OQQ90460.1"/>
    </source>
</evidence>
<evidence type="ECO:0000259" key="1">
    <source>
        <dbReference type="PROSITE" id="PS50943"/>
    </source>
</evidence>
<sequence length="275" mass="32243">MKLTREIRDLKEYKESNGLTYDDLSKMMNISRITLNLWIIGKVKPNQLSLGKVKSFLNYAYLNKTIQNINGIEYVTSMQVAEWIGKAHRNLVRDIRKMIDDLNKLDEQEKKGMHKNEHPHQNIDITVFTPKLYFIESTYTHPQNKMTLPCFLVSFKGCEMIANKMNGIKQLKFTALYIDEFHKLANGNNQNSSDAEKIVSNIFNQSFNTPNQEPQQTELLQDESSEQLTPLQQDMNYLQQRINRLKDIKDLDQLHDELDTVTKLSQFMRIEHKLD</sequence>
<dbReference type="EMBL" id="NBEF01000017">
    <property type="protein sequence ID" value="OQQ90460.1"/>
    <property type="molecule type" value="Genomic_DNA"/>
</dbReference>
<dbReference type="Proteomes" id="UP000192575">
    <property type="component" value="Unassembled WGS sequence"/>
</dbReference>
<organism evidence="2 3">
    <name type="scientific">Ligilactobacillus salivarius</name>
    <dbReference type="NCBI Taxonomy" id="1624"/>
    <lineage>
        <taxon>Bacteria</taxon>
        <taxon>Bacillati</taxon>
        <taxon>Bacillota</taxon>
        <taxon>Bacilli</taxon>
        <taxon>Lactobacillales</taxon>
        <taxon>Lactobacillaceae</taxon>
        <taxon>Ligilactobacillus</taxon>
    </lineage>
</organism>
<reference evidence="2 3" key="1">
    <citation type="submission" date="2017-03" db="EMBL/GenBank/DDBJ databases">
        <title>Phylogenomics and comparative genomics of Lactobacillus salivarius, a mammalian gut commensal.</title>
        <authorList>
            <person name="Harris H.M."/>
        </authorList>
    </citation>
    <scope>NUCLEOTIDE SEQUENCE [LARGE SCALE GENOMIC DNA]</scope>
    <source>
        <strain evidence="2 3">JCM 1047</strain>
    </source>
</reference>
<dbReference type="Pfam" id="PF01381">
    <property type="entry name" value="HTH_3"/>
    <property type="match status" value="1"/>
</dbReference>
<dbReference type="SUPFAM" id="SSF47413">
    <property type="entry name" value="lambda repressor-like DNA-binding domains"/>
    <property type="match status" value="1"/>
</dbReference>
<comment type="caution">
    <text evidence="2">The sequence shown here is derived from an EMBL/GenBank/DDBJ whole genome shotgun (WGS) entry which is preliminary data.</text>
</comment>
<gene>
    <name evidence="2" type="ORF">B6U56_04025</name>
</gene>
<dbReference type="RefSeq" id="WP_081534179.1">
    <property type="nucleotide sequence ID" value="NZ_NBEF01000017.1"/>
</dbReference>
<dbReference type="InterPro" id="IPR001387">
    <property type="entry name" value="Cro/C1-type_HTH"/>
</dbReference>
<dbReference type="AlphaFoldDB" id="A0A1V9RBF9"/>
<dbReference type="PROSITE" id="PS50943">
    <property type="entry name" value="HTH_CROC1"/>
    <property type="match status" value="1"/>
</dbReference>
<proteinExistence type="predicted"/>
<accession>A0A1V9RBF9</accession>
<dbReference type="GO" id="GO:0003677">
    <property type="term" value="F:DNA binding"/>
    <property type="evidence" value="ECO:0007669"/>
    <property type="project" value="InterPro"/>
</dbReference>
<dbReference type="Pfam" id="PF09669">
    <property type="entry name" value="Phage_pRha"/>
    <property type="match status" value="1"/>
</dbReference>
<dbReference type="InterPro" id="IPR014054">
    <property type="entry name" value="Phage_regulatory_Rha"/>
</dbReference>
<dbReference type="InterPro" id="IPR010982">
    <property type="entry name" value="Lambda_DNA-bd_dom_sf"/>
</dbReference>
<evidence type="ECO:0000313" key="3">
    <source>
        <dbReference type="Proteomes" id="UP000192575"/>
    </source>
</evidence>
<dbReference type="CDD" id="cd00093">
    <property type="entry name" value="HTH_XRE"/>
    <property type="match status" value="1"/>
</dbReference>
<name>A0A1V9RBF9_9LACO</name>